<keyword evidence="3" id="KW-1185">Reference proteome</keyword>
<proteinExistence type="predicted"/>
<sequence length="98" mass="10232">MRNVGNAKSSSPQGTGALTYAGAWWELAQEAEQLGDVVSPVASGLQQTENGTDKTGGGKVGNVGQEVSDAFHYVLLQRLRKSLESQLLGLSPSSKNGD</sequence>
<evidence type="ECO:0000313" key="3">
    <source>
        <dbReference type="Proteomes" id="UP000001409"/>
    </source>
</evidence>
<dbReference type="AlphaFoldDB" id="Q8FME7"/>
<protein>
    <submittedName>
        <fullName evidence="2">Uncharacterized protein</fullName>
    </submittedName>
</protein>
<feature type="region of interest" description="Disordered" evidence="1">
    <location>
        <begin position="38"/>
        <end position="61"/>
    </location>
</feature>
<evidence type="ECO:0000256" key="1">
    <source>
        <dbReference type="SAM" id="MobiDB-lite"/>
    </source>
</evidence>
<evidence type="ECO:0000313" key="2">
    <source>
        <dbReference type="EMBL" id="BAC19369.1"/>
    </source>
</evidence>
<accession>Q8FME7</accession>
<dbReference type="HOGENOM" id="CLU_2328957_0_0_11"/>
<dbReference type="EMBL" id="BA000035">
    <property type="protein sequence ID" value="BAC19369.1"/>
    <property type="molecule type" value="Genomic_DNA"/>
</dbReference>
<dbReference type="Proteomes" id="UP000001409">
    <property type="component" value="Chromosome"/>
</dbReference>
<organism evidence="2 3">
    <name type="scientific">Corynebacterium efficiens (strain DSM 44549 / YS-314 / AJ 12310 / JCM 11189 / NBRC 100395)</name>
    <dbReference type="NCBI Taxonomy" id="196164"/>
    <lineage>
        <taxon>Bacteria</taxon>
        <taxon>Bacillati</taxon>
        <taxon>Actinomycetota</taxon>
        <taxon>Actinomycetes</taxon>
        <taxon>Mycobacteriales</taxon>
        <taxon>Corynebacteriaceae</taxon>
        <taxon>Corynebacterium</taxon>
    </lineage>
</organism>
<name>Q8FME7_COREF</name>
<dbReference type="KEGG" id="cef:CE2559"/>
<reference evidence="2 3" key="1">
    <citation type="journal article" date="2003" name="Genome Res.">
        <title>Comparative complete genome sequence analysis of the amino acid replacements responsible for the thermostability of Corynebacterium efficiens.</title>
        <authorList>
            <person name="Nishio Y."/>
            <person name="Nakamura Y."/>
            <person name="Kawarabayasi Y."/>
            <person name="Usuda Y."/>
            <person name="Kimura E."/>
            <person name="Sugimoto S."/>
            <person name="Matsui K."/>
            <person name="Yamagishi A."/>
            <person name="Kikuchi H."/>
            <person name="Ikeo K."/>
            <person name="Gojobori T."/>
        </authorList>
    </citation>
    <scope>NUCLEOTIDE SEQUENCE [LARGE SCALE GENOMIC DNA]</scope>
    <source>
        <strain evidence="3">DSM 44549 / YS-314 / AJ 12310 / JCM 11189 / NBRC 100395</strain>
    </source>
</reference>